<evidence type="ECO:0000256" key="7">
    <source>
        <dbReference type="PIRSR" id="PIRSR001021-1"/>
    </source>
</evidence>
<keyword evidence="5" id="KW-0119">Carbohydrate metabolism</keyword>
<comment type="cofactor">
    <cofactor evidence="1">
        <name>Ca(2+)</name>
        <dbReference type="ChEBI" id="CHEBI:29108"/>
    </cofactor>
</comment>
<dbReference type="AlphaFoldDB" id="L8K1K4"/>
<evidence type="ECO:0000256" key="8">
    <source>
        <dbReference type="PIRSR" id="PIRSR001021-2"/>
    </source>
</evidence>
<dbReference type="Proteomes" id="UP000011135">
    <property type="component" value="Unassembled WGS sequence"/>
</dbReference>
<evidence type="ECO:0000313" key="11">
    <source>
        <dbReference type="EMBL" id="ELR73804.1"/>
    </source>
</evidence>
<dbReference type="PRINTS" id="PR00110">
    <property type="entry name" value="ALPHAAMYLASE"/>
</dbReference>
<dbReference type="Pfam" id="PF09154">
    <property type="entry name" value="Alpha-amy_C_pro"/>
    <property type="match status" value="1"/>
</dbReference>
<dbReference type="InterPro" id="IPR017853">
    <property type="entry name" value="GH"/>
</dbReference>
<feature type="active site" description="Nucleophile" evidence="7">
    <location>
        <position position="232"/>
    </location>
</feature>
<dbReference type="PANTHER" id="PTHR43447">
    <property type="entry name" value="ALPHA-AMYLASE"/>
    <property type="match status" value="1"/>
</dbReference>
<dbReference type="InterPro" id="IPR013776">
    <property type="entry name" value="A-amylase_thermo"/>
</dbReference>
<evidence type="ECO:0000256" key="4">
    <source>
        <dbReference type="ARBA" id="ARBA00022801"/>
    </source>
</evidence>
<sequence>MIFALACTEPEIERPQQAIDVTRQSVESEKNYGEDGRNPGPGGGVLMQAFYWDVPAGGTWYNTVKSKIASWDAAGISAIWLPPVSKAQNGPYSMGYDPADYFDFGNYNQHGSTETRFGSKSELQSLITTAHNYNIDVYADIVINHNSGGDLEYNPYTGSNTYTDFNPASGKFNRSYNDFHPNGYRSSDEGIFGGFPDLSHSVPYVQDWLWKRSDGVGKYYKNTMKFDGFRFDYVKGFGGWVVRDWMNNVGGFAVGEYWDGNAQLLQNWVNSTNRKSSAFDFACYYRMDEAFDGNNLNKLNDDMLWKRDPTKAVTFVANHDTDIIWDKMHAYAYIMTHEGYPTVFYRDYEEWLNKSKLNNLIWIHRNKAVGSTSILYTDNDEYVARRNGSPGLVVYLNDSNSWVERWVETNWSNTRIKDYTGHSSWEPVTQSGRWVKIQCPPNSYTIWSPK</sequence>
<dbReference type="eggNOG" id="COG0366">
    <property type="taxonomic scope" value="Bacteria"/>
</dbReference>
<feature type="domain" description="Glycosyl hydrolase family 13 catalytic" evidence="10">
    <location>
        <begin position="44"/>
        <end position="372"/>
    </location>
</feature>
<comment type="caution">
    <text evidence="11">The sequence shown here is derived from an EMBL/GenBank/DDBJ whole genome shotgun (WGS) entry which is preliminary data.</text>
</comment>
<accession>L8K1K4</accession>
<dbReference type="SUPFAM" id="SSF51445">
    <property type="entry name" value="(Trans)glycosidases"/>
    <property type="match status" value="1"/>
</dbReference>
<keyword evidence="4" id="KW-0378">Hydrolase</keyword>
<name>L8K1K4_9BACT</name>
<evidence type="ECO:0000256" key="6">
    <source>
        <dbReference type="ARBA" id="ARBA00023295"/>
    </source>
</evidence>
<dbReference type="PIRSF" id="PIRSF001021">
    <property type="entry name" value="Alph-amls_thrmst"/>
    <property type="match status" value="1"/>
</dbReference>
<dbReference type="GO" id="GO:0005975">
    <property type="term" value="P:carbohydrate metabolic process"/>
    <property type="evidence" value="ECO:0007669"/>
    <property type="project" value="InterPro"/>
</dbReference>
<keyword evidence="12" id="KW-1185">Reference proteome</keyword>
<dbReference type="PATRIC" id="fig|1237149.3.peg.177"/>
<protein>
    <submittedName>
        <fullName evidence="11">Cytoplasmic alpha-amylase</fullName>
    </submittedName>
</protein>
<dbReference type="InterPro" id="IPR015237">
    <property type="entry name" value="Alpha-amylase_C_pro"/>
</dbReference>
<reference evidence="11 12" key="1">
    <citation type="submission" date="2012-12" db="EMBL/GenBank/DDBJ databases">
        <title>Genome assembly of Fulvivirga imtechensis AK7.</title>
        <authorList>
            <person name="Nupur N."/>
            <person name="Khatri I."/>
            <person name="Kumar R."/>
            <person name="Subramanian S."/>
            <person name="Pinnaka A."/>
        </authorList>
    </citation>
    <scope>NUCLEOTIDE SEQUENCE [LARGE SCALE GENOMIC DNA]</scope>
    <source>
        <strain evidence="11 12">AK7</strain>
    </source>
</reference>
<dbReference type="InterPro" id="IPR006047">
    <property type="entry name" value="GH13_cat_dom"/>
</dbReference>
<dbReference type="Pfam" id="PF00128">
    <property type="entry name" value="Alpha-amylase"/>
    <property type="match status" value="1"/>
</dbReference>
<evidence type="ECO:0000256" key="5">
    <source>
        <dbReference type="ARBA" id="ARBA00023277"/>
    </source>
</evidence>
<feature type="binding site" evidence="8">
    <location>
        <position position="380"/>
    </location>
    <ligand>
        <name>Ca(2+)</name>
        <dbReference type="ChEBI" id="CHEBI:29108"/>
        <label>3</label>
    </ligand>
</feature>
<proteinExistence type="inferred from homology"/>
<evidence type="ECO:0000256" key="9">
    <source>
        <dbReference type="RuleBase" id="RU003615"/>
    </source>
</evidence>
<feature type="active site" description="Proton donor" evidence="7">
    <location>
        <position position="256"/>
    </location>
</feature>
<dbReference type="InterPro" id="IPR006046">
    <property type="entry name" value="Alpha_amylase"/>
</dbReference>
<organism evidence="11 12">
    <name type="scientific">Fulvivirga imtechensis AK7</name>
    <dbReference type="NCBI Taxonomy" id="1237149"/>
    <lineage>
        <taxon>Bacteria</taxon>
        <taxon>Pseudomonadati</taxon>
        <taxon>Bacteroidota</taxon>
        <taxon>Cytophagia</taxon>
        <taxon>Cytophagales</taxon>
        <taxon>Fulvivirgaceae</taxon>
        <taxon>Fulvivirga</taxon>
    </lineage>
</organism>
<evidence type="ECO:0000259" key="10">
    <source>
        <dbReference type="SMART" id="SM00642"/>
    </source>
</evidence>
<dbReference type="STRING" id="1237149.C900_01414"/>
<dbReference type="GO" id="GO:0004556">
    <property type="term" value="F:alpha-amylase activity"/>
    <property type="evidence" value="ECO:0007669"/>
    <property type="project" value="InterPro"/>
</dbReference>
<dbReference type="Gene3D" id="3.20.20.80">
    <property type="entry name" value="Glycosidases"/>
    <property type="match status" value="1"/>
</dbReference>
<feature type="binding site" evidence="8">
    <location>
        <position position="144"/>
    </location>
    <ligand>
        <name>Ca(2+)</name>
        <dbReference type="ChEBI" id="CHEBI:29108"/>
        <label>1</label>
    </ligand>
</feature>
<dbReference type="EMBL" id="AMZN01000002">
    <property type="protein sequence ID" value="ELR73804.1"/>
    <property type="molecule type" value="Genomic_DNA"/>
</dbReference>
<dbReference type="Gene3D" id="2.60.40.1180">
    <property type="entry name" value="Golgi alpha-mannosidase II"/>
    <property type="match status" value="1"/>
</dbReference>
<comment type="similarity">
    <text evidence="2 9">Belongs to the glycosyl hydrolase 13 family.</text>
</comment>
<keyword evidence="3 8" id="KW-0479">Metal-binding</keyword>
<evidence type="ECO:0000256" key="3">
    <source>
        <dbReference type="ARBA" id="ARBA00022723"/>
    </source>
</evidence>
<gene>
    <name evidence="11" type="ORF">C900_01414</name>
</gene>
<dbReference type="GO" id="GO:0005509">
    <property type="term" value="F:calcium ion binding"/>
    <property type="evidence" value="ECO:0007669"/>
    <property type="project" value="InterPro"/>
</dbReference>
<evidence type="ECO:0000256" key="2">
    <source>
        <dbReference type="ARBA" id="ARBA00008061"/>
    </source>
</evidence>
<evidence type="ECO:0000313" key="12">
    <source>
        <dbReference type="Proteomes" id="UP000011135"/>
    </source>
</evidence>
<keyword evidence="6" id="KW-0326">Glycosidase</keyword>
<dbReference type="NCBIfam" id="NF006970">
    <property type="entry name" value="PRK09441.1-3"/>
    <property type="match status" value="1"/>
</dbReference>
<keyword evidence="8" id="KW-0106">Calcium</keyword>
<evidence type="ECO:0000256" key="1">
    <source>
        <dbReference type="ARBA" id="ARBA00001913"/>
    </source>
</evidence>
<dbReference type="SMART" id="SM00642">
    <property type="entry name" value="Aamy"/>
    <property type="match status" value="1"/>
</dbReference>
<dbReference type="CDD" id="cd11314">
    <property type="entry name" value="AmyAc_arch_bac_plant_AmyA"/>
    <property type="match status" value="1"/>
</dbReference>
<dbReference type="InterPro" id="IPR013780">
    <property type="entry name" value="Glyco_hydro_b"/>
</dbReference>